<evidence type="ECO:0000313" key="2">
    <source>
        <dbReference type="EMBL" id="MFC3552338.1"/>
    </source>
</evidence>
<proteinExistence type="predicted"/>
<evidence type="ECO:0000313" key="3">
    <source>
        <dbReference type="Proteomes" id="UP001595740"/>
    </source>
</evidence>
<keyword evidence="1" id="KW-0732">Signal</keyword>
<name>A0ABV7RUA9_9GAMM</name>
<protein>
    <recommendedName>
        <fullName evidence="4">DUF1579 domain-containing protein</fullName>
    </recommendedName>
</protein>
<feature type="signal peptide" evidence="1">
    <location>
        <begin position="1"/>
        <end position="28"/>
    </location>
</feature>
<reference evidence="3" key="1">
    <citation type="journal article" date="2019" name="Int. J. Syst. Evol. Microbiol.">
        <title>The Global Catalogue of Microorganisms (GCM) 10K type strain sequencing project: providing services to taxonomists for standard genome sequencing and annotation.</title>
        <authorList>
            <consortium name="The Broad Institute Genomics Platform"/>
            <consortium name="The Broad Institute Genome Sequencing Center for Infectious Disease"/>
            <person name="Wu L."/>
            <person name="Ma J."/>
        </authorList>
    </citation>
    <scope>NUCLEOTIDE SEQUENCE [LARGE SCALE GENOMIC DNA]</scope>
    <source>
        <strain evidence="3">KCTC 42875</strain>
    </source>
</reference>
<feature type="chain" id="PRO_5045612927" description="DUF1579 domain-containing protein" evidence="1">
    <location>
        <begin position="29"/>
        <end position="201"/>
    </location>
</feature>
<evidence type="ECO:0008006" key="4">
    <source>
        <dbReference type="Google" id="ProtNLM"/>
    </source>
</evidence>
<evidence type="ECO:0000256" key="1">
    <source>
        <dbReference type="SAM" id="SignalP"/>
    </source>
</evidence>
<accession>A0ABV7RUA9</accession>
<comment type="caution">
    <text evidence="2">The sequence shown here is derived from an EMBL/GenBank/DDBJ whole genome shotgun (WGS) entry which is preliminary data.</text>
</comment>
<keyword evidence="3" id="KW-1185">Reference proteome</keyword>
<organism evidence="2 3">
    <name type="scientific">Lysobacter cavernae</name>
    <dbReference type="NCBI Taxonomy" id="1685901"/>
    <lineage>
        <taxon>Bacteria</taxon>
        <taxon>Pseudomonadati</taxon>
        <taxon>Pseudomonadota</taxon>
        <taxon>Gammaproteobacteria</taxon>
        <taxon>Lysobacterales</taxon>
        <taxon>Lysobacteraceae</taxon>
        <taxon>Lysobacter</taxon>
    </lineage>
</organism>
<dbReference type="Proteomes" id="UP001595740">
    <property type="component" value="Unassembled WGS sequence"/>
</dbReference>
<sequence>MDRQRRLILQWGVGVNAAALALAAGAHATVPTLAGLTTASSPPATPTRDGRHDFDFYHGRWRVQNRRLRRRLAGSDDWDEFEATDECRPVLAGLGSVDHYVTAWGGGITGFALRLYRPQTRQWFVYWASDRDGVLEPPLVGAFADGVGVFEGSEAHEGRMLPSRATWSRITADSVHWQQALSPDNGRSWETNWVMQMTRIG</sequence>
<dbReference type="RefSeq" id="WP_386760098.1">
    <property type="nucleotide sequence ID" value="NZ_JBHRXK010000009.1"/>
</dbReference>
<dbReference type="EMBL" id="JBHRXK010000009">
    <property type="protein sequence ID" value="MFC3552338.1"/>
    <property type="molecule type" value="Genomic_DNA"/>
</dbReference>
<gene>
    <name evidence="2" type="ORF">ACFOLC_15135</name>
</gene>